<reference evidence="2 3" key="1">
    <citation type="journal article" date="2022" name="Int. J. Syst. Evol. Microbiol.">
        <title>Apilactobacillus apisilvae sp. nov., Nicolia spurrieriana gen. nov. sp. nov., Bombilactobacillus folatiphilus sp. nov. and Bombilactobacillus thymidiniphilus sp. nov., four new lactic acid bacterial isolates from stingless bees Tetragonula carbonaria and Austroplebeia australis.</title>
        <authorList>
            <person name="Oliphant S.A."/>
            <person name="Watson-Haigh N.S."/>
            <person name="Sumby K.M."/>
            <person name="Gardner J."/>
            <person name="Groom S."/>
            <person name="Jiranek V."/>
        </authorList>
    </citation>
    <scope>NUCLEOTIDE SEQUENCE [LARGE SCALE GENOMIC DNA]</scope>
    <source>
        <strain evidence="2 3">SG4_A1</strain>
    </source>
</reference>
<keyword evidence="1" id="KW-0812">Transmembrane</keyword>
<evidence type="ECO:0000313" key="2">
    <source>
        <dbReference type="EMBL" id="UQS84143.1"/>
    </source>
</evidence>
<proteinExistence type="predicted"/>
<keyword evidence="3" id="KW-1185">Reference proteome</keyword>
<dbReference type="EMBL" id="CP093365">
    <property type="protein sequence ID" value="UQS84143.1"/>
    <property type="molecule type" value="Genomic_DNA"/>
</dbReference>
<feature type="transmembrane region" description="Helical" evidence="1">
    <location>
        <begin position="47"/>
        <end position="69"/>
    </location>
</feature>
<protein>
    <submittedName>
        <fullName evidence="2">LVIS_2131 family protein</fullName>
    </submittedName>
</protein>
<gene>
    <name evidence="2" type="ORF">MOO47_03040</name>
</gene>
<organism evidence="2 3">
    <name type="scientific">Bombilactobacillus thymidiniphilus</name>
    <dbReference type="NCBI Taxonomy" id="2923363"/>
    <lineage>
        <taxon>Bacteria</taxon>
        <taxon>Bacillati</taxon>
        <taxon>Bacillota</taxon>
        <taxon>Bacilli</taxon>
        <taxon>Lactobacillales</taxon>
        <taxon>Lactobacillaceae</taxon>
        <taxon>Bombilactobacillus</taxon>
    </lineage>
</organism>
<sequence length="206" mass="23800">MAFNWNWLGIVVWLLVVLIVIGLILDVRRRHLKRIMSQKEQPTLGNVFLDIAEFLVALAVVLGMFYVTFLDHVDVKDTNQIRLSYEVKPLVMQTQATQGFYVQARESKDKDMVQYYKYWTEGAKYSVPGNNASISESTQPTTLNAKNYPWPDTKKYDKKYQKAYVITMVARYRNNWRNGLGINAGSVATDYTLIRVPSDTFVKIVK</sequence>
<accession>A0ABY4PEP6</accession>
<evidence type="ECO:0000256" key="1">
    <source>
        <dbReference type="SAM" id="Phobius"/>
    </source>
</evidence>
<dbReference type="NCBIfam" id="NF040508">
    <property type="entry name" value="LVIS_2131_fam"/>
    <property type="match status" value="1"/>
</dbReference>
<dbReference type="RefSeq" id="WP_249513327.1">
    <property type="nucleotide sequence ID" value="NZ_CP093365.1"/>
</dbReference>
<evidence type="ECO:0000313" key="3">
    <source>
        <dbReference type="Proteomes" id="UP000831947"/>
    </source>
</evidence>
<keyword evidence="1" id="KW-0472">Membrane</keyword>
<dbReference type="Proteomes" id="UP000831947">
    <property type="component" value="Chromosome"/>
</dbReference>
<keyword evidence="1" id="KW-1133">Transmembrane helix</keyword>
<feature type="transmembrane region" description="Helical" evidence="1">
    <location>
        <begin position="6"/>
        <end position="27"/>
    </location>
</feature>
<dbReference type="InterPro" id="IPR049731">
    <property type="entry name" value="LVIS_2131-like"/>
</dbReference>
<name>A0ABY4PEP6_9LACO</name>